<dbReference type="AlphaFoldDB" id="U4LD85"/>
<protein>
    <submittedName>
        <fullName evidence="1">Similar to putative Heat shock 70 kDa protein 12A [Glarea lozoyensis 74030] acc. no. EHL02286</fullName>
    </submittedName>
</protein>
<evidence type="ECO:0000313" key="2">
    <source>
        <dbReference type="Proteomes" id="UP000018144"/>
    </source>
</evidence>
<keyword evidence="1" id="KW-0346">Stress response</keyword>
<reference evidence="1 2" key="1">
    <citation type="journal article" date="2013" name="PLoS Genet.">
        <title>The genome and development-dependent transcriptomes of Pyronema confluens: a window into fungal evolution.</title>
        <authorList>
            <person name="Traeger S."/>
            <person name="Altegoer F."/>
            <person name="Freitag M."/>
            <person name="Gabaldon T."/>
            <person name="Kempken F."/>
            <person name="Kumar A."/>
            <person name="Marcet-Houben M."/>
            <person name="Poggeler S."/>
            <person name="Stajich J.E."/>
            <person name="Nowrousian M."/>
        </authorList>
    </citation>
    <scope>NUCLEOTIDE SEQUENCE [LARGE SCALE GENOMIC DNA]</scope>
    <source>
        <strain evidence="2">CBS 100304</strain>
        <tissue evidence="1">Vegetative mycelium</tissue>
    </source>
</reference>
<gene>
    <name evidence="1" type="ORF">PCON_04471</name>
</gene>
<accession>U4LD85</accession>
<evidence type="ECO:0000313" key="1">
    <source>
        <dbReference type="EMBL" id="CCX17467.1"/>
    </source>
</evidence>
<name>U4LD85_PYROM</name>
<organism evidence="1 2">
    <name type="scientific">Pyronema omphalodes (strain CBS 100304)</name>
    <name type="common">Pyronema confluens</name>
    <dbReference type="NCBI Taxonomy" id="1076935"/>
    <lineage>
        <taxon>Eukaryota</taxon>
        <taxon>Fungi</taxon>
        <taxon>Dikarya</taxon>
        <taxon>Ascomycota</taxon>
        <taxon>Pezizomycotina</taxon>
        <taxon>Pezizomycetes</taxon>
        <taxon>Pezizales</taxon>
        <taxon>Pyronemataceae</taxon>
        <taxon>Pyronema</taxon>
    </lineage>
</organism>
<proteinExistence type="predicted"/>
<dbReference type="EMBL" id="HF936658">
    <property type="protein sequence ID" value="CCX17467.1"/>
    <property type="molecule type" value="Genomic_DNA"/>
</dbReference>
<sequence>MMRSKRVYKCELNGKYWVDDSLTWSLEKDMVIGNTATTTFSLYQELREPISTRDLIFDDKILICRENKAPDFIWRDDSLIKRLCTLSTDVSYISHERFERKISPRGVHYYIVSYKVRMTLLNES</sequence>
<dbReference type="Proteomes" id="UP000018144">
    <property type="component" value="Unassembled WGS sequence"/>
</dbReference>
<keyword evidence="2" id="KW-1185">Reference proteome</keyword>